<keyword evidence="2" id="KW-1185">Reference proteome</keyword>
<proteinExistence type="predicted"/>
<name>A0AAD8SUU9_LOLMU</name>
<sequence length="121" mass="14221">MDFSQICIEVLCHSHHREEKSSFSIHPYQRVVPQPLHHRQVQEIKHKHLFLSRFKPQPLHHRLKQACICPLKVTQATSVAWVGHLASSDHTAMINAYFSTLHKHLQHKILIQHIYIMCTLI</sequence>
<accession>A0AAD8SUU9</accession>
<comment type="caution">
    <text evidence="1">The sequence shown here is derived from an EMBL/GenBank/DDBJ whole genome shotgun (WGS) entry which is preliminary data.</text>
</comment>
<evidence type="ECO:0000313" key="1">
    <source>
        <dbReference type="EMBL" id="KAK1664340.1"/>
    </source>
</evidence>
<dbReference type="AlphaFoldDB" id="A0AAD8SUU9"/>
<gene>
    <name evidence="1" type="ORF">QYE76_052499</name>
</gene>
<evidence type="ECO:0000313" key="2">
    <source>
        <dbReference type="Proteomes" id="UP001231189"/>
    </source>
</evidence>
<protein>
    <submittedName>
        <fullName evidence="1">Uncharacterized protein</fullName>
    </submittedName>
</protein>
<reference evidence="1" key="1">
    <citation type="submission" date="2023-07" db="EMBL/GenBank/DDBJ databases">
        <title>A chromosome-level genome assembly of Lolium multiflorum.</title>
        <authorList>
            <person name="Chen Y."/>
            <person name="Copetti D."/>
            <person name="Kolliker R."/>
            <person name="Studer B."/>
        </authorList>
    </citation>
    <scope>NUCLEOTIDE SEQUENCE</scope>
    <source>
        <strain evidence="1">02402/16</strain>
        <tissue evidence="1">Leaf</tissue>
    </source>
</reference>
<dbReference type="Proteomes" id="UP001231189">
    <property type="component" value="Unassembled WGS sequence"/>
</dbReference>
<dbReference type="EMBL" id="JAUUTY010000003">
    <property type="protein sequence ID" value="KAK1664340.1"/>
    <property type="molecule type" value="Genomic_DNA"/>
</dbReference>
<organism evidence="1 2">
    <name type="scientific">Lolium multiflorum</name>
    <name type="common">Italian ryegrass</name>
    <name type="synonym">Lolium perenne subsp. multiflorum</name>
    <dbReference type="NCBI Taxonomy" id="4521"/>
    <lineage>
        <taxon>Eukaryota</taxon>
        <taxon>Viridiplantae</taxon>
        <taxon>Streptophyta</taxon>
        <taxon>Embryophyta</taxon>
        <taxon>Tracheophyta</taxon>
        <taxon>Spermatophyta</taxon>
        <taxon>Magnoliopsida</taxon>
        <taxon>Liliopsida</taxon>
        <taxon>Poales</taxon>
        <taxon>Poaceae</taxon>
        <taxon>BOP clade</taxon>
        <taxon>Pooideae</taxon>
        <taxon>Poodae</taxon>
        <taxon>Poeae</taxon>
        <taxon>Poeae Chloroplast Group 2 (Poeae type)</taxon>
        <taxon>Loliodinae</taxon>
        <taxon>Loliinae</taxon>
        <taxon>Lolium</taxon>
    </lineage>
</organism>